<dbReference type="Gene3D" id="3.30.390.50">
    <property type="entry name" value="CO dehydrogenase flavoprotein, C-terminal domain"/>
    <property type="match status" value="1"/>
</dbReference>
<dbReference type="InterPro" id="IPR036318">
    <property type="entry name" value="FAD-bd_PCMH-like_sf"/>
</dbReference>
<dbReference type="PANTHER" id="PTHR42659">
    <property type="entry name" value="XANTHINE DEHYDROGENASE SUBUNIT C-RELATED"/>
    <property type="match status" value="1"/>
</dbReference>
<dbReference type="SUPFAM" id="SSF55447">
    <property type="entry name" value="CO dehydrogenase flavoprotein C-terminal domain-like"/>
    <property type="match status" value="1"/>
</dbReference>
<evidence type="ECO:0000313" key="4">
    <source>
        <dbReference type="Proteomes" id="UP000309128"/>
    </source>
</evidence>
<dbReference type="SMART" id="SM01092">
    <property type="entry name" value="CO_deh_flav_C"/>
    <property type="match status" value="1"/>
</dbReference>
<organism evidence="3 4">
    <name type="scientific">Nonomuraea turkmeniaca</name>
    <dbReference type="NCBI Taxonomy" id="103838"/>
    <lineage>
        <taxon>Bacteria</taxon>
        <taxon>Bacillati</taxon>
        <taxon>Actinomycetota</taxon>
        <taxon>Actinomycetes</taxon>
        <taxon>Streptosporangiales</taxon>
        <taxon>Streptosporangiaceae</taxon>
        <taxon>Nonomuraea</taxon>
    </lineage>
</organism>
<keyword evidence="4" id="KW-1185">Reference proteome</keyword>
<comment type="caution">
    <text evidence="3">The sequence shown here is derived from an EMBL/GenBank/DDBJ whole genome shotgun (WGS) entry which is preliminary data.</text>
</comment>
<dbReference type="RefSeq" id="WP_138666417.1">
    <property type="nucleotide sequence ID" value="NZ_VCKY01000035.1"/>
</dbReference>
<dbReference type="InterPro" id="IPR016167">
    <property type="entry name" value="FAD-bd_PCMH_sub1"/>
</dbReference>
<dbReference type="PROSITE" id="PS51387">
    <property type="entry name" value="FAD_PCMH"/>
    <property type="match status" value="1"/>
</dbReference>
<protein>
    <submittedName>
        <fullName evidence="3">Xanthine dehydrogenase family protein subunit M</fullName>
    </submittedName>
</protein>
<reference evidence="3 4" key="1">
    <citation type="submission" date="2019-05" db="EMBL/GenBank/DDBJ databases">
        <title>Draft genome sequence of Nonomuraea turkmeniaca DSM 43926.</title>
        <authorList>
            <person name="Saricaoglu S."/>
            <person name="Isik K."/>
        </authorList>
    </citation>
    <scope>NUCLEOTIDE SEQUENCE [LARGE SCALE GENOMIC DNA]</scope>
    <source>
        <strain evidence="3 4">DSM 43926</strain>
    </source>
</reference>
<sequence>MRAFDFAAPRDIADALGLAGDTSAYVAGGTTLVDLMKLDVLAPEQLIDINRLPLHGIRLGPDGLRIGALERMEDIARHDAVAACYPLISQALLSSASPQLRNMASIGGNLLQRTRCGYFRDVATPCNKRAPGSGCPAQSGDNRGHAILGTSASCAATHASDVAVALVALDASVRLRGAAGNANARADGERTVPLADFYLRPGDTPHVENVLRPGELITEVIVPPLEWARRSVYVKVRDRQSYEFALASAAVAVDLRGGAVHDARVAVGGVGTVPWRLPAVEAALRAGQSHEAAAALAAEGARPLAGNAFKGTLVQRVILRALTELAGPR</sequence>
<dbReference type="Pfam" id="PF03450">
    <property type="entry name" value="CO_deh_flav_C"/>
    <property type="match status" value="1"/>
</dbReference>
<dbReference type="EMBL" id="VCKY01000035">
    <property type="protein sequence ID" value="TMR21969.1"/>
    <property type="molecule type" value="Genomic_DNA"/>
</dbReference>
<feature type="domain" description="FAD-binding PCMH-type" evidence="2">
    <location>
        <begin position="1"/>
        <end position="227"/>
    </location>
</feature>
<dbReference type="Gene3D" id="3.30.43.10">
    <property type="entry name" value="Uridine Diphospho-n-acetylenolpyruvylglucosamine Reductase, domain 2"/>
    <property type="match status" value="1"/>
</dbReference>
<dbReference type="PANTHER" id="PTHR42659:SF1">
    <property type="entry name" value="OXIDOREDUCTASE"/>
    <property type="match status" value="1"/>
</dbReference>
<dbReference type="AlphaFoldDB" id="A0A5S4FMY4"/>
<dbReference type="InterPro" id="IPR036683">
    <property type="entry name" value="CO_DH_flav_C_dom_sf"/>
</dbReference>
<dbReference type="InterPro" id="IPR002346">
    <property type="entry name" value="Mopterin_DH_FAD-bd"/>
</dbReference>
<accession>A0A5S4FMY4</accession>
<evidence type="ECO:0000313" key="3">
    <source>
        <dbReference type="EMBL" id="TMR21969.1"/>
    </source>
</evidence>
<dbReference type="OrthoDB" id="9814706at2"/>
<keyword evidence="1" id="KW-0560">Oxidoreductase</keyword>
<dbReference type="InterPro" id="IPR051312">
    <property type="entry name" value="Diverse_Substr_Oxidored"/>
</dbReference>
<evidence type="ECO:0000256" key="1">
    <source>
        <dbReference type="ARBA" id="ARBA00023002"/>
    </source>
</evidence>
<dbReference type="InterPro" id="IPR005107">
    <property type="entry name" value="CO_DH_flav_C"/>
</dbReference>
<dbReference type="Pfam" id="PF00941">
    <property type="entry name" value="FAD_binding_5"/>
    <property type="match status" value="1"/>
</dbReference>
<dbReference type="Proteomes" id="UP000309128">
    <property type="component" value="Unassembled WGS sequence"/>
</dbReference>
<dbReference type="Gene3D" id="3.30.465.10">
    <property type="match status" value="2"/>
</dbReference>
<dbReference type="InterPro" id="IPR016169">
    <property type="entry name" value="FAD-bd_PCMH_sub2"/>
</dbReference>
<proteinExistence type="predicted"/>
<dbReference type="GO" id="GO:0016491">
    <property type="term" value="F:oxidoreductase activity"/>
    <property type="evidence" value="ECO:0007669"/>
    <property type="project" value="UniProtKB-KW"/>
</dbReference>
<name>A0A5S4FMY4_9ACTN</name>
<dbReference type="InterPro" id="IPR016166">
    <property type="entry name" value="FAD-bd_PCMH"/>
</dbReference>
<dbReference type="SUPFAM" id="SSF56176">
    <property type="entry name" value="FAD-binding/transporter-associated domain-like"/>
    <property type="match status" value="1"/>
</dbReference>
<dbReference type="GO" id="GO:0071949">
    <property type="term" value="F:FAD binding"/>
    <property type="evidence" value="ECO:0007669"/>
    <property type="project" value="InterPro"/>
</dbReference>
<evidence type="ECO:0000259" key="2">
    <source>
        <dbReference type="PROSITE" id="PS51387"/>
    </source>
</evidence>
<gene>
    <name evidence="3" type="ORF">ETD86_13150</name>
</gene>